<name>A0AA86GLH4_9SPHN</name>
<dbReference type="AlphaFoldDB" id="A0AA86GLH4"/>
<keyword evidence="7" id="KW-1185">Reference proteome</keyword>
<dbReference type="NCBIfam" id="NF004849">
    <property type="entry name" value="PRK06200.1"/>
    <property type="match status" value="1"/>
</dbReference>
<keyword evidence="4" id="KW-0520">NAD</keyword>
<dbReference type="InterPro" id="IPR036291">
    <property type="entry name" value="NAD(P)-bd_dom_sf"/>
</dbReference>
<evidence type="ECO:0000256" key="3">
    <source>
        <dbReference type="ARBA" id="ARBA00023002"/>
    </source>
</evidence>
<dbReference type="FunFam" id="3.40.50.720:FF:000084">
    <property type="entry name" value="Short-chain dehydrogenase reductase"/>
    <property type="match status" value="1"/>
</dbReference>
<dbReference type="Gene3D" id="3.40.50.720">
    <property type="entry name" value="NAD(P)-binding Rossmann-like Domain"/>
    <property type="match status" value="1"/>
</dbReference>
<dbReference type="PROSITE" id="PS00061">
    <property type="entry name" value="ADH_SHORT"/>
    <property type="match status" value="1"/>
</dbReference>
<protein>
    <submittedName>
        <fullName evidence="6">Cis-dihydrodiol dehydrogenase</fullName>
        <ecNumber evidence="6">1.3.1.56</ecNumber>
    </submittedName>
</protein>
<accession>A0AA86GLH4</accession>
<dbReference type="KEGG" id="sgi:SGRAN_2800"/>
<organism evidence="6 7">
    <name type="scientific">Sphingopyxis granuli</name>
    <dbReference type="NCBI Taxonomy" id="267128"/>
    <lineage>
        <taxon>Bacteria</taxon>
        <taxon>Pseudomonadati</taxon>
        <taxon>Pseudomonadota</taxon>
        <taxon>Alphaproteobacteria</taxon>
        <taxon>Sphingomonadales</taxon>
        <taxon>Sphingomonadaceae</taxon>
        <taxon>Sphingopyxis</taxon>
    </lineage>
</organism>
<dbReference type="RefSeq" id="WP_067184641.1">
    <property type="nucleotide sequence ID" value="NZ_CP012199.1"/>
</dbReference>
<reference evidence="6 7" key="1">
    <citation type="journal article" date="2016" name="BMC Genomics">
        <title>Genomic analysis of the nitrate-respiring Sphingopyxis granuli (formerly Sphingomonas macrogoltabida) strain TFA.</title>
        <authorList>
            <person name="Garcia-Romero I."/>
            <person name="Perez-Pulido A.J."/>
            <person name="Gonzalez-Flores Y.E."/>
            <person name="Reyes-Ramirez F."/>
            <person name="Santero E."/>
            <person name="Floriano B."/>
        </authorList>
    </citation>
    <scope>NUCLEOTIDE SEQUENCE [LARGE SCALE GENOMIC DNA]</scope>
    <source>
        <strain evidence="6 7">TFA</strain>
    </source>
</reference>
<evidence type="ECO:0000256" key="2">
    <source>
        <dbReference type="ARBA" id="ARBA00022797"/>
    </source>
</evidence>
<dbReference type="PRINTS" id="PR00081">
    <property type="entry name" value="GDHRDH"/>
</dbReference>
<dbReference type="EMBL" id="CP012199">
    <property type="protein sequence ID" value="AMG75149.1"/>
    <property type="molecule type" value="Genomic_DNA"/>
</dbReference>
<dbReference type="GO" id="GO:0018509">
    <property type="term" value="F:cis-2,3-dihydrobiphenyl-2,3-diol dehydrogenase activity"/>
    <property type="evidence" value="ECO:0007669"/>
    <property type="project" value="UniProtKB-EC"/>
</dbReference>
<comment type="similarity">
    <text evidence="1 5">Belongs to the short-chain dehydrogenases/reductases (SDR) family.</text>
</comment>
<dbReference type="InterPro" id="IPR020904">
    <property type="entry name" value="Sc_DH/Rdtase_CS"/>
</dbReference>
<sequence>MGWLDGKVALITGGGAGIGRALVERFVAEGAKVGVLEVNAGRAEELAAVLGDSVCVVTGSVASFADNAAAVQRTVEKFGRLDTFVANAGVFDFFQPLAQYEGDQIGAAFDELMSVNVKGGLLGVRAALPELVRSRGSVIFTISNAGFYAGGGGPLYTASKHALVGLVKQLAHELAPKVRVNAVAPGGMKTELSGLSATGTSGQSLSQMDGLDTLLKDITPLQVSPMPEQYCGPYVLLASDDSVVTTGAIINTDGGFGVRGITGVRGGEGL</sequence>
<dbReference type="InterPro" id="IPR002347">
    <property type="entry name" value="SDR_fam"/>
</dbReference>
<dbReference type="PRINTS" id="PR00080">
    <property type="entry name" value="SDRFAMILY"/>
</dbReference>
<proteinExistence type="inferred from homology"/>
<evidence type="ECO:0000313" key="7">
    <source>
        <dbReference type="Proteomes" id="UP000058599"/>
    </source>
</evidence>
<evidence type="ECO:0000313" key="6">
    <source>
        <dbReference type="EMBL" id="AMG75149.1"/>
    </source>
</evidence>
<dbReference type="PANTHER" id="PTHR43943">
    <property type="entry name" value="DEHYDROGENASE/REDUCTASE (SDR FAMILY) MEMBER 4"/>
    <property type="match status" value="1"/>
</dbReference>
<evidence type="ECO:0000256" key="5">
    <source>
        <dbReference type="RuleBase" id="RU000363"/>
    </source>
</evidence>
<dbReference type="EC" id="1.3.1.56" evidence="6"/>
<evidence type="ECO:0000256" key="1">
    <source>
        <dbReference type="ARBA" id="ARBA00006484"/>
    </source>
</evidence>
<keyword evidence="3 6" id="KW-0560">Oxidoreductase</keyword>
<dbReference type="PANTHER" id="PTHR43943:SF17">
    <property type="entry name" value="3-PHENYLPROPIONATE-DIHYDRODIOL_CINNAMIC ACID-DIHYDRODIOL DEHYDROGENASE"/>
    <property type="match status" value="1"/>
</dbReference>
<dbReference type="SUPFAM" id="SSF51735">
    <property type="entry name" value="NAD(P)-binding Rossmann-fold domains"/>
    <property type="match status" value="1"/>
</dbReference>
<dbReference type="Proteomes" id="UP000058599">
    <property type="component" value="Chromosome"/>
</dbReference>
<gene>
    <name evidence="6" type="primary">thnB</name>
    <name evidence="6" type="ORF">SGRAN_2800</name>
</gene>
<keyword evidence="2" id="KW-0058">Aromatic hydrocarbons catabolism</keyword>
<evidence type="ECO:0000256" key="4">
    <source>
        <dbReference type="ARBA" id="ARBA00023027"/>
    </source>
</evidence>
<dbReference type="Pfam" id="PF00106">
    <property type="entry name" value="adh_short"/>
    <property type="match status" value="1"/>
</dbReference>